<name>A0A379UR31_SALET</name>
<reference evidence="15 16" key="1">
    <citation type="submission" date="2018-06" db="EMBL/GenBank/DDBJ databases">
        <authorList>
            <consortium name="Pathogen Informatics"/>
            <person name="Doyle S."/>
        </authorList>
    </citation>
    <scope>NUCLEOTIDE SEQUENCE [LARGE SCALE GENOMIC DNA]</scope>
    <source>
        <strain evidence="15 16">NCTC5798</strain>
    </source>
</reference>
<evidence type="ECO:0000256" key="2">
    <source>
        <dbReference type="ARBA" id="ARBA00004651"/>
    </source>
</evidence>
<dbReference type="AlphaFoldDB" id="A0A379UR31"/>
<dbReference type="SUPFAM" id="SSF81342">
    <property type="entry name" value="Transmembrane di-heme cytochromes"/>
    <property type="match status" value="1"/>
</dbReference>
<evidence type="ECO:0000256" key="3">
    <source>
        <dbReference type="ARBA" id="ARBA00022448"/>
    </source>
</evidence>
<dbReference type="PANTHER" id="PTHR30529">
    <property type="entry name" value="CYTOCHROME B561"/>
    <property type="match status" value="1"/>
</dbReference>
<evidence type="ECO:0000256" key="6">
    <source>
        <dbReference type="ARBA" id="ARBA00022692"/>
    </source>
</evidence>
<evidence type="ECO:0000256" key="1">
    <source>
        <dbReference type="ARBA" id="ARBA00001970"/>
    </source>
</evidence>
<feature type="transmembrane region" description="Helical" evidence="13">
    <location>
        <begin position="142"/>
        <end position="162"/>
    </location>
</feature>
<accession>A0A379UR31</accession>
<evidence type="ECO:0000256" key="12">
    <source>
        <dbReference type="ARBA" id="ARBA00037975"/>
    </source>
</evidence>
<keyword evidence="6 13" id="KW-0812">Transmembrane</keyword>
<evidence type="ECO:0000256" key="11">
    <source>
        <dbReference type="ARBA" id="ARBA00023136"/>
    </source>
</evidence>
<gene>
    <name evidence="15" type="primary">yodB</name>
    <name evidence="15" type="ORF">NCTC5798_00948</name>
</gene>
<sequence length="208" mass="23431">MAHFSRLQITLHWLTLLLTGIAYAAIELRGWAPKGSSVYLFMKDTHYDMGVLVWALMFLRLYLKHKYPDPVITPPPPHWQHVAAKLMHIALYLTFLALPLLGVAMMASGGKSWSFFGFTVPVFLTPDSALKSDIKRIHEMLANIGYFLIAMHAAAALFHHYIQKDDTFSRMLPVNHDYFGHPGVREHAGQGIIIPALSVSTDSALHRL</sequence>
<keyword evidence="5" id="KW-0349">Heme</keyword>
<evidence type="ECO:0000256" key="10">
    <source>
        <dbReference type="ARBA" id="ARBA00023004"/>
    </source>
</evidence>
<evidence type="ECO:0000256" key="4">
    <source>
        <dbReference type="ARBA" id="ARBA00022475"/>
    </source>
</evidence>
<feature type="transmembrane region" description="Helical" evidence="13">
    <location>
        <begin position="46"/>
        <end position="63"/>
    </location>
</feature>
<dbReference type="Proteomes" id="UP000255534">
    <property type="component" value="Unassembled WGS sequence"/>
</dbReference>
<dbReference type="EMBL" id="UGXK01000001">
    <property type="protein sequence ID" value="SUG69856.1"/>
    <property type="molecule type" value="Genomic_DNA"/>
</dbReference>
<keyword evidence="4" id="KW-1003">Cell membrane</keyword>
<keyword evidence="10" id="KW-0408">Iron</keyword>
<dbReference type="GO" id="GO:0046872">
    <property type="term" value="F:metal ion binding"/>
    <property type="evidence" value="ECO:0007669"/>
    <property type="project" value="UniProtKB-KW"/>
</dbReference>
<evidence type="ECO:0000256" key="8">
    <source>
        <dbReference type="ARBA" id="ARBA00022982"/>
    </source>
</evidence>
<feature type="domain" description="Cytochrome b561 bacterial/Ni-hydrogenase" evidence="14">
    <location>
        <begin position="3"/>
        <end position="173"/>
    </location>
</feature>
<keyword evidence="7" id="KW-0479">Metal-binding</keyword>
<evidence type="ECO:0000256" key="13">
    <source>
        <dbReference type="SAM" id="Phobius"/>
    </source>
</evidence>
<keyword evidence="3" id="KW-0813">Transport</keyword>
<dbReference type="Pfam" id="PF01292">
    <property type="entry name" value="Ni_hydr_CYTB"/>
    <property type="match status" value="1"/>
</dbReference>
<organism evidence="15 16">
    <name type="scientific">Salmonella enterica I</name>
    <dbReference type="NCBI Taxonomy" id="59201"/>
    <lineage>
        <taxon>Bacteria</taxon>
        <taxon>Pseudomonadati</taxon>
        <taxon>Pseudomonadota</taxon>
        <taxon>Gammaproteobacteria</taxon>
        <taxon>Enterobacterales</taxon>
        <taxon>Enterobacteriaceae</taxon>
        <taxon>Salmonella</taxon>
    </lineage>
</organism>
<feature type="transmembrane region" description="Helical" evidence="13">
    <location>
        <begin position="89"/>
        <end position="107"/>
    </location>
</feature>
<dbReference type="GO" id="GO:0022904">
    <property type="term" value="P:respiratory electron transport chain"/>
    <property type="evidence" value="ECO:0007669"/>
    <property type="project" value="InterPro"/>
</dbReference>
<protein>
    <submittedName>
        <fullName evidence="15">Hydrogenase</fullName>
    </submittedName>
</protein>
<evidence type="ECO:0000256" key="7">
    <source>
        <dbReference type="ARBA" id="ARBA00022723"/>
    </source>
</evidence>
<keyword evidence="8" id="KW-0249">Electron transport</keyword>
<dbReference type="InterPro" id="IPR052168">
    <property type="entry name" value="Cytochrome_b561_oxidase"/>
</dbReference>
<comment type="cofactor">
    <cofactor evidence="1">
        <name>heme b</name>
        <dbReference type="ChEBI" id="CHEBI:60344"/>
    </cofactor>
</comment>
<evidence type="ECO:0000256" key="9">
    <source>
        <dbReference type="ARBA" id="ARBA00022989"/>
    </source>
</evidence>
<dbReference type="GO" id="GO:0005886">
    <property type="term" value="C:plasma membrane"/>
    <property type="evidence" value="ECO:0007669"/>
    <property type="project" value="UniProtKB-SubCell"/>
</dbReference>
<dbReference type="GO" id="GO:0020037">
    <property type="term" value="F:heme binding"/>
    <property type="evidence" value="ECO:0007669"/>
    <property type="project" value="TreeGrafter"/>
</dbReference>
<proteinExistence type="inferred from homology"/>
<keyword evidence="9 13" id="KW-1133">Transmembrane helix</keyword>
<dbReference type="InterPro" id="IPR011577">
    <property type="entry name" value="Cyt_b561_bac/Ni-Hgenase"/>
</dbReference>
<evidence type="ECO:0000313" key="16">
    <source>
        <dbReference type="Proteomes" id="UP000255534"/>
    </source>
</evidence>
<dbReference type="GO" id="GO:0009055">
    <property type="term" value="F:electron transfer activity"/>
    <property type="evidence" value="ECO:0007669"/>
    <property type="project" value="InterPro"/>
</dbReference>
<keyword evidence="11 13" id="KW-0472">Membrane</keyword>
<comment type="similarity">
    <text evidence="12">Belongs to the cytochrome b561 family.</text>
</comment>
<dbReference type="InterPro" id="IPR016174">
    <property type="entry name" value="Di-haem_cyt_TM"/>
</dbReference>
<evidence type="ECO:0000256" key="5">
    <source>
        <dbReference type="ARBA" id="ARBA00022617"/>
    </source>
</evidence>
<evidence type="ECO:0000259" key="14">
    <source>
        <dbReference type="Pfam" id="PF01292"/>
    </source>
</evidence>
<dbReference type="PANTHER" id="PTHR30529:SF3">
    <property type="entry name" value="CYTOCHROME B561 HOMOLOG 1"/>
    <property type="match status" value="1"/>
</dbReference>
<comment type="subcellular location">
    <subcellularLocation>
        <location evidence="2">Cell membrane</location>
        <topology evidence="2">Multi-pass membrane protein</topology>
    </subcellularLocation>
</comment>
<evidence type="ECO:0000313" key="15">
    <source>
        <dbReference type="EMBL" id="SUG69856.1"/>
    </source>
</evidence>